<proteinExistence type="predicted"/>
<keyword evidence="2" id="KW-1185">Reference proteome</keyword>
<dbReference type="EMBL" id="BMHE01000057">
    <property type="protein sequence ID" value="GGA09402.1"/>
    <property type="molecule type" value="Genomic_DNA"/>
</dbReference>
<evidence type="ECO:0000313" key="2">
    <source>
        <dbReference type="Proteomes" id="UP000615455"/>
    </source>
</evidence>
<reference evidence="2" key="1">
    <citation type="journal article" date="2019" name="Int. J. Syst. Evol. Microbiol.">
        <title>The Global Catalogue of Microorganisms (GCM) 10K type strain sequencing project: providing services to taxonomists for standard genome sequencing and annotation.</title>
        <authorList>
            <consortium name="The Broad Institute Genomics Platform"/>
            <consortium name="The Broad Institute Genome Sequencing Center for Infectious Disease"/>
            <person name="Wu L."/>
            <person name="Ma J."/>
        </authorList>
    </citation>
    <scope>NUCLEOTIDE SEQUENCE [LARGE SCALE GENOMIC DNA]</scope>
    <source>
        <strain evidence="2">CGMCC 1.15043</strain>
    </source>
</reference>
<evidence type="ECO:0000313" key="1">
    <source>
        <dbReference type="EMBL" id="GGA09402.1"/>
    </source>
</evidence>
<accession>A0ABQ1FEY0</accession>
<name>A0ABQ1FEY0_9BACL</name>
<comment type="caution">
    <text evidence="1">The sequence shown here is derived from an EMBL/GenBank/DDBJ whole genome shotgun (WGS) entry which is preliminary data.</text>
</comment>
<gene>
    <name evidence="1" type="ORF">GCM10008018_63820</name>
</gene>
<organism evidence="1 2">
    <name type="scientific">Paenibacillus marchantiophytorum</name>
    <dbReference type="NCBI Taxonomy" id="1619310"/>
    <lineage>
        <taxon>Bacteria</taxon>
        <taxon>Bacillati</taxon>
        <taxon>Bacillota</taxon>
        <taxon>Bacilli</taxon>
        <taxon>Bacillales</taxon>
        <taxon>Paenibacillaceae</taxon>
        <taxon>Paenibacillus</taxon>
    </lineage>
</organism>
<sequence>MIERVKATPKQLDDYGLISRAFKQVFRSLNAAATSPERCWRMPTAYNVIYQNVYRFTIAELKEWVNETFETEPNTLDKVMKQESAASGTGSKIVFFGVMDNPAIKRLLKGVPYGLGVRNKTTFSLALLFRFL</sequence>
<dbReference type="Proteomes" id="UP000615455">
    <property type="component" value="Unassembled WGS sequence"/>
</dbReference>
<protein>
    <submittedName>
        <fullName evidence="1">Uncharacterized protein</fullName>
    </submittedName>
</protein>